<evidence type="ECO:0000313" key="4">
    <source>
        <dbReference type="Proteomes" id="UP000249396"/>
    </source>
</evidence>
<evidence type="ECO:0000259" key="2">
    <source>
        <dbReference type="Pfam" id="PF15919"/>
    </source>
</evidence>
<comment type="caution">
    <text evidence="3">The sequence shown here is derived from an EMBL/GenBank/DDBJ whole genome shotgun (WGS) entry which is preliminary data.</text>
</comment>
<dbReference type="Pfam" id="PF15919">
    <property type="entry name" value="HicB_lk_antitox"/>
    <property type="match status" value="1"/>
</dbReference>
<dbReference type="SUPFAM" id="SSF143100">
    <property type="entry name" value="TTHA1013/TTHA0281-like"/>
    <property type="match status" value="1"/>
</dbReference>
<name>A0A2W4R0C0_9GAMM</name>
<dbReference type="AlphaFoldDB" id="A0A2W4R0C0"/>
<feature type="domain" description="HicB-like antitoxin of toxin-antitoxin system" evidence="2">
    <location>
        <begin position="34"/>
        <end position="94"/>
    </location>
</feature>
<dbReference type="InterPro" id="IPR031807">
    <property type="entry name" value="HicB-like"/>
</dbReference>
<evidence type="ECO:0000256" key="1">
    <source>
        <dbReference type="SAM" id="MobiDB-lite"/>
    </source>
</evidence>
<feature type="region of interest" description="Disordered" evidence="1">
    <location>
        <begin position="1"/>
        <end position="26"/>
    </location>
</feature>
<accession>A0A2W4R0C0</accession>
<reference evidence="3 4" key="1">
    <citation type="journal article" date="2018" name="Aquat. Microb. Ecol.">
        <title>Gammaproteobacterial methanotrophs dominate.</title>
        <authorList>
            <person name="Rissanen A.J."/>
            <person name="Saarenheimo J."/>
            <person name="Tiirola M."/>
            <person name="Peura S."/>
            <person name="Aalto S.L."/>
            <person name="Karvinen A."/>
            <person name="Nykanen H."/>
        </authorList>
    </citation>
    <scope>NUCLEOTIDE SEQUENCE [LARGE SCALE GENOMIC DNA]</scope>
    <source>
        <strain evidence="3">AMbin10</strain>
    </source>
</reference>
<dbReference type="InterPro" id="IPR035069">
    <property type="entry name" value="TTHA1013/TTHA0281-like"/>
</dbReference>
<evidence type="ECO:0000313" key="3">
    <source>
        <dbReference type="EMBL" id="PZN77731.1"/>
    </source>
</evidence>
<proteinExistence type="predicted"/>
<organism evidence="3 4">
    <name type="scientific">Candidatus Methylumidiphilus alinenensis</name>
    <dbReference type="NCBI Taxonomy" id="2202197"/>
    <lineage>
        <taxon>Bacteria</taxon>
        <taxon>Pseudomonadati</taxon>
        <taxon>Pseudomonadota</taxon>
        <taxon>Gammaproteobacteria</taxon>
        <taxon>Methylococcales</taxon>
        <taxon>Candidatus Methylumidiphilus</taxon>
    </lineage>
</organism>
<dbReference type="EMBL" id="QJPH01000331">
    <property type="protein sequence ID" value="PZN77731.1"/>
    <property type="molecule type" value="Genomic_DNA"/>
</dbReference>
<gene>
    <name evidence="3" type="ORF">DM484_13980</name>
</gene>
<sequence>MRSASCDGWKRTSSLGWASDTDQARGSEVSRYKYPLEVFWSDADGAFICIAADLPGCSAIGDTPQEAVKEMETAMRLWIDAALSMGRTLPEPSRKAAKTGYNLMKHH</sequence>
<protein>
    <recommendedName>
        <fullName evidence="2">HicB-like antitoxin of toxin-antitoxin system domain-containing protein</fullName>
    </recommendedName>
</protein>
<dbReference type="Gene3D" id="3.30.160.250">
    <property type="match status" value="1"/>
</dbReference>
<dbReference type="Proteomes" id="UP000249396">
    <property type="component" value="Unassembled WGS sequence"/>
</dbReference>